<organism evidence="3 4">
    <name type="scientific">Neptunomonas phycophila</name>
    <dbReference type="NCBI Taxonomy" id="1572645"/>
    <lineage>
        <taxon>Bacteria</taxon>
        <taxon>Pseudomonadati</taxon>
        <taxon>Pseudomonadota</taxon>
        <taxon>Gammaproteobacteria</taxon>
        <taxon>Oceanospirillales</taxon>
        <taxon>Oceanospirillaceae</taxon>
        <taxon>Neptunomonas</taxon>
    </lineage>
</organism>
<comment type="caution">
    <text evidence="3">The sequence shown here is derived from an EMBL/GenBank/DDBJ whole genome shotgun (WGS) entry which is preliminary data.</text>
</comment>
<evidence type="ECO:0000256" key="2">
    <source>
        <dbReference type="SAM" id="MobiDB-lite"/>
    </source>
</evidence>
<proteinExistence type="predicted"/>
<dbReference type="RefSeq" id="WP_305449954.1">
    <property type="nucleotide sequence ID" value="NZ_JAUYVO010000001.1"/>
</dbReference>
<feature type="region of interest" description="Disordered" evidence="2">
    <location>
        <begin position="429"/>
        <end position="492"/>
    </location>
</feature>
<evidence type="ECO:0000313" key="4">
    <source>
        <dbReference type="Proteomes" id="UP001177341"/>
    </source>
</evidence>
<dbReference type="EMBL" id="JAUYVO010000001">
    <property type="protein sequence ID" value="MDP2520992.1"/>
    <property type="molecule type" value="Genomic_DNA"/>
</dbReference>
<feature type="coiled-coil region" evidence="1">
    <location>
        <begin position="85"/>
        <end position="119"/>
    </location>
</feature>
<accession>A0ABT9EPJ4</accession>
<protein>
    <submittedName>
        <fullName evidence="3">Uncharacterized protein</fullName>
    </submittedName>
</protein>
<feature type="compositionally biased region" description="Gly residues" evidence="2">
    <location>
        <begin position="463"/>
        <end position="492"/>
    </location>
</feature>
<gene>
    <name evidence="3" type="ORF">Q8W30_00295</name>
</gene>
<sequence length="492" mass="55682">MWSGSTALNNIDSALKTVRDDIARLDQNLTRLTESLTENRLQQSKVINEIARVRLQEIDTGQLQETLTAADHDAKKILGERVHKIESLQQETDAVKQQLEQAEQQREVLLASANVIAQELADREASVQANLKMDANYQAQFERANKAESIADEAHSKSEVAQVDMDKKDEPYQQDKLFMYLWGRKYGTADYEGGVLTRSLDNWVAKLIKYERNRVNYWNLQEIPKRLSAHAEHVKREAEAEFKALQLLENAALADAGVPEILQRLDKARQALDAHDDQIEATENKLHLILEKRASFTAGLDEYMQRSLHCLNTAMQHKDIYQIERYVRATRSLVDDGLVNELRDYRDNYEDNEDDLADLRKAHSVKLSKLKELEGVRRNFKNNRFDDVRSGFGNERLIQSVLSQFVQGVLSGAEVWRVIQRNQRYSDINARPDFGSGGISGRSPRRSTSNSNTTFHWPSNRSGSGGFRMPGGGGGSRRSSNSGGGFRTGGGF</sequence>
<dbReference type="Proteomes" id="UP001177341">
    <property type="component" value="Unassembled WGS sequence"/>
</dbReference>
<keyword evidence="4" id="KW-1185">Reference proteome</keyword>
<name>A0ABT9EPJ4_9GAMM</name>
<evidence type="ECO:0000313" key="3">
    <source>
        <dbReference type="EMBL" id="MDP2520992.1"/>
    </source>
</evidence>
<feature type="coiled-coil region" evidence="1">
    <location>
        <begin position="265"/>
        <end position="292"/>
    </location>
</feature>
<evidence type="ECO:0000256" key="1">
    <source>
        <dbReference type="SAM" id="Coils"/>
    </source>
</evidence>
<reference evidence="3" key="1">
    <citation type="submission" date="2023-07" db="EMBL/GenBank/DDBJ databases">
        <title>Genome content predicts the carbon catabolic preferences of heterotrophic bacteria.</title>
        <authorList>
            <person name="Gralka M."/>
        </authorList>
    </citation>
    <scope>NUCLEOTIDE SEQUENCE</scope>
    <source>
        <strain evidence="3">5G01</strain>
    </source>
</reference>
<keyword evidence="1" id="KW-0175">Coiled coil</keyword>
<feature type="coiled-coil region" evidence="1">
    <location>
        <begin position="8"/>
        <end position="35"/>
    </location>
</feature>